<comment type="caution">
    <text evidence="1">The sequence shown here is derived from an EMBL/GenBank/DDBJ whole genome shotgun (WGS) entry which is preliminary data.</text>
</comment>
<name>A0A225CYB5_9BACT</name>
<reference evidence="2" key="1">
    <citation type="submission" date="2017-06" db="EMBL/GenBank/DDBJ databases">
        <title>Genome analysis of Fimbriiglobus ruber SP5, the first member of the order Planctomycetales with confirmed chitinolytic capability.</title>
        <authorList>
            <person name="Ravin N.V."/>
            <person name="Rakitin A.L."/>
            <person name="Ivanova A.A."/>
            <person name="Beletsky A.V."/>
            <person name="Kulichevskaya I.S."/>
            <person name="Mardanov A.V."/>
            <person name="Dedysh S.N."/>
        </authorList>
    </citation>
    <scope>NUCLEOTIDE SEQUENCE [LARGE SCALE GENOMIC DNA]</scope>
    <source>
        <strain evidence="2">SP5</strain>
    </source>
</reference>
<proteinExistence type="predicted"/>
<evidence type="ECO:0000313" key="1">
    <source>
        <dbReference type="EMBL" id="OWK34331.1"/>
    </source>
</evidence>
<gene>
    <name evidence="1" type="ORF">FRUB_10302</name>
</gene>
<sequence length="103" mass="11350">MTNEQIVEALETFVDEADVNVEGDGRVVFATKLRPGEGETYGDVAGDEMWQIKWELDHLGLESPDIAHEGKWVCGSVREKSPPPFPPDLFAPVTTPAYSGYIV</sequence>
<evidence type="ECO:0000313" key="2">
    <source>
        <dbReference type="Proteomes" id="UP000214646"/>
    </source>
</evidence>
<keyword evidence="2" id="KW-1185">Reference proteome</keyword>
<dbReference type="Proteomes" id="UP000214646">
    <property type="component" value="Unassembled WGS sequence"/>
</dbReference>
<dbReference type="EMBL" id="NIDE01000020">
    <property type="protein sequence ID" value="OWK34331.1"/>
    <property type="molecule type" value="Genomic_DNA"/>
</dbReference>
<dbReference type="AlphaFoldDB" id="A0A225CYB5"/>
<dbReference type="RefSeq" id="WP_088260637.1">
    <property type="nucleotide sequence ID" value="NZ_NIDE01000020.1"/>
</dbReference>
<accession>A0A225CYB5</accession>
<protein>
    <submittedName>
        <fullName evidence="1">Uncharacterized protein</fullName>
    </submittedName>
</protein>
<organism evidence="1 2">
    <name type="scientific">Fimbriiglobus ruber</name>
    <dbReference type="NCBI Taxonomy" id="1908690"/>
    <lineage>
        <taxon>Bacteria</taxon>
        <taxon>Pseudomonadati</taxon>
        <taxon>Planctomycetota</taxon>
        <taxon>Planctomycetia</taxon>
        <taxon>Gemmatales</taxon>
        <taxon>Gemmataceae</taxon>
        <taxon>Fimbriiglobus</taxon>
    </lineage>
</organism>